<organism evidence="1">
    <name type="scientific">marine sediment metagenome</name>
    <dbReference type="NCBI Taxonomy" id="412755"/>
    <lineage>
        <taxon>unclassified sequences</taxon>
        <taxon>metagenomes</taxon>
        <taxon>ecological metagenomes</taxon>
    </lineage>
</organism>
<name>X0Y8N9_9ZZZZ</name>
<evidence type="ECO:0000313" key="1">
    <source>
        <dbReference type="EMBL" id="GAG52155.1"/>
    </source>
</evidence>
<comment type="caution">
    <text evidence="1">The sequence shown here is derived from an EMBL/GenBank/DDBJ whole genome shotgun (WGS) entry which is preliminary data.</text>
</comment>
<dbReference type="AlphaFoldDB" id="X0Y8N9"/>
<sequence length="47" mass="5360">YSGKEIHLNPTTTLCHSFASLEDRSEERHFVILRSEATKNLVSARKS</sequence>
<gene>
    <name evidence="1" type="ORF">S01H1_79410</name>
</gene>
<dbReference type="EMBL" id="BARS01053528">
    <property type="protein sequence ID" value="GAG52155.1"/>
    <property type="molecule type" value="Genomic_DNA"/>
</dbReference>
<reference evidence="1" key="1">
    <citation type="journal article" date="2014" name="Front. Microbiol.">
        <title>High frequency of phylogenetically diverse reductive dehalogenase-homologous genes in deep subseafloor sedimentary metagenomes.</title>
        <authorList>
            <person name="Kawai M."/>
            <person name="Futagami T."/>
            <person name="Toyoda A."/>
            <person name="Takaki Y."/>
            <person name="Nishi S."/>
            <person name="Hori S."/>
            <person name="Arai W."/>
            <person name="Tsubouchi T."/>
            <person name="Morono Y."/>
            <person name="Uchiyama I."/>
            <person name="Ito T."/>
            <person name="Fujiyama A."/>
            <person name="Inagaki F."/>
            <person name="Takami H."/>
        </authorList>
    </citation>
    <scope>NUCLEOTIDE SEQUENCE</scope>
    <source>
        <strain evidence="1">Expedition CK06-06</strain>
    </source>
</reference>
<feature type="non-terminal residue" evidence="1">
    <location>
        <position position="1"/>
    </location>
</feature>
<accession>X0Y8N9</accession>
<protein>
    <submittedName>
        <fullName evidence="1">Uncharacterized protein</fullName>
    </submittedName>
</protein>
<proteinExistence type="predicted"/>